<evidence type="ECO:0000259" key="2">
    <source>
        <dbReference type="Pfam" id="PF20615"/>
    </source>
</evidence>
<feature type="domain" description="DUF6802" evidence="2">
    <location>
        <begin position="69"/>
        <end position="119"/>
    </location>
</feature>
<proteinExistence type="predicted"/>
<dbReference type="EMBL" id="CP024988">
    <property type="protein sequence ID" value="AWT27234.1"/>
    <property type="molecule type" value="Genomic_DNA"/>
</dbReference>
<dbReference type="Pfam" id="PF20615">
    <property type="entry name" value="DUF6802"/>
    <property type="match status" value="1"/>
</dbReference>
<evidence type="ECO:0000313" key="3">
    <source>
        <dbReference type="EMBL" id="AWT27234.1"/>
    </source>
</evidence>
<evidence type="ECO:0000256" key="1">
    <source>
        <dbReference type="SAM" id="MobiDB-lite"/>
    </source>
</evidence>
<organism evidence="3 4">
    <name type="scientific">Corynebacterium provencense</name>
    <dbReference type="NCBI Taxonomy" id="1737425"/>
    <lineage>
        <taxon>Bacteria</taxon>
        <taxon>Bacillati</taxon>
        <taxon>Actinomycetota</taxon>
        <taxon>Actinomycetes</taxon>
        <taxon>Mycobacteriales</taxon>
        <taxon>Corynebacteriaceae</taxon>
        <taxon>Corynebacterium</taxon>
    </lineage>
</organism>
<dbReference type="RefSeq" id="WP_227871080.1">
    <property type="nucleotide sequence ID" value="NZ_CP024988.1"/>
</dbReference>
<evidence type="ECO:0000313" key="4">
    <source>
        <dbReference type="Proteomes" id="UP000247696"/>
    </source>
</evidence>
<dbReference type="KEGG" id="cpre:Csp1_24860"/>
<accession>A0A2Z3YXG5</accession>
<dbReference type="Proteomes" id="UP000247696">
    <property type="component" value="Chromosome"/>
</dbReference>
<name>A0A2Z3YXG5_9CORY</name>
<reference evidence="4" key="1">
    <citation type="submission" date="2017-11" db="EMBL/GenBank/DDBJ databases">
        <title>Otitis media/interna in a cat caused by the recently described species Corynebacterium provencense.</title>
        <authorList>
            <person name="Kittl S."/>
            <person name="Brodard I."/>
            <person name="Rychener L."/>
            <person name="Jores J."/>
            <person name="Roosje P."/>
            <person name="Gobeli Brawand S."/>
        </authorList>
    </citation>
    <scope>NUCLEOTIDE SEQUENCE [LARGE SCALE GENOMIC DNA]</scope>
    <source>
        <strain evidence="4">17KM38</strain>
    </source>
</reference>
<keyword evidence="4" id="KW-1185">Reference proteome</keyword>
<gene>
    <name evidence="3" type="ORF">Csp1_24860</name>
</gene>
<feature type="region of interest" description="Disordered" evidence="1">
    <location>
        <begin position="118"/>
        <end position="146"/>
    </location>
</feature>
<dbReference type="InterPro" id="IPR046543">
    <property type="entry name" value="DUF6802"/>
</dbReference>
<dbReference type="STRING" id="1737425.GCA_900049755_01409"/>
<protein>
    <recommendedName>
        <fullName evidence="2">DUF6802 domain-containing protein</fullName>
    </recommendedName>
</protein>
<dbReference type="AlphaFoldDB" id="A0A2Z3YXG5"/>
<sequence length="159" mass="15988">MNGFFNGEFTGDFTGDVTDGLPDMFDDGTGGDGTGGGAGVFDGLVPVDGDSGGGNLVLDIDGVRYGLPPSHDLGEGALEEAVTLTGDLGLVVCADTDGDGLVDRLSVVGFDGSWSSWQRCTGEPSGEASSPGTPPVTPTGSTHNWTVGGWECVDRGGWG</sequence>